<gene>
    <name evidence="7" type="ORF">RHGRI_028010</name>
</gene>
<evidence type="ECO:0000256" key="4">
    <source>
        <dbReference type="ARBA" id="ARBA00022989"/>
    </source>
</evidence>
<evidence type="ECO:0000256" key="3">
    <source>
        <dbReference type="ARBA" id="ARBA00022692"/>
    </source>
</evidence>
<keyword evidence="4" id="KW-1133">Transmembrane helix</keyword>
<feature type="region of interest" description="Disordered" evidence="6">
    <location>
        <begin position="1"/>
        <end position="24"/>
    </location>
</feature>
<evidence type="ECO:0000313" key="7">
    <source>
        <dbReference type="EMBL" id="KAG5534004.1"/>
    </source>
</evidence>
<keyword evidence="8" id="KW-1185">Reference proteome</keyword>
<evidence type="ECO:0000256" key="6">
    <source>
        <dbReference type="SAM" id="MobiDB-lite"/>
    </source>
</evidence>
<comment type="subcellular location">
    <subcellularLocation>
        <location evidence="1">Membrane</location>
        <topology evidence="1">Multi-pass membrane protein</topology>
    </subcellularLocation>
</comment>
<keyword evidence="2" id="KW-0813">Transport</keyword>
<evidence type="ECO:0000256" key="1">
    <source>
        <dbReference type="ARBA" id="ARBA00004141"/>
    </source>
</evidence>
<dbReference type="InterPro" id="IPR039309">
    <property type="entry name" value="BT1"/>
</dbReference>
<comment type="caution">
    <text evidence="7">The sequence shown here is derived from an EMBL/GenBank/DDBJ whole genome shotgun (WGS) entry which is preliminary data.</text>
</comment>
<dbReference type="Pfam" id="PF03092">
    <property type="entry name" value="BT1"/>
    <property type="match status" value="1"/>
</dbReference>
<evidence type="ECO:0000313" key="8">
    <source>
        <dbReference type="Proteomes" id="UP000823749"/>
    </source>
</evidence>
<protein>
    <submittedName>
        <fullName evidence="7">Uncharacterized protein</fullName>
    </submittedName>
</protein>
<dbReference type="PANTHER" id="PTHR31585:SF2">
    <property type="entry name" value="FOLATE-BIOPTERIN TRANSPORTER 7-RELATED"/>
    <property type="match status" value="1"/>
</dbReference>
<dbReference type="GO" id="GO:0016020">
    <property type="term" value="C:membrane"/>
    <property type="evidence" value="ECO:0007669"/>
    <property type="project" value="UniProtKB-SubCell"/>
</dbReference>
<dbReference type="AlphaFoldDB" id="A0AAV6J5L8"/>
<evidence type="ECO:0000256" key="2">
    <source>
        <dbReference type="ARBA" id="ARBA00022448"/>
    </source>
</evidence>
<dbReference type="Proteomes" id="UP000823749">
    <property type="component" value="Chromosome 9"/>
</dbReference>
<keyword evidence="5" id="KW-0472">Membrane</keyword>
<name>A0AAV6J5L8_9ERIC</name>
<keyword evidence="3" id="KW-0812">Transmembrane</keyword>
<proteinExistence type="predicted"/>
<dbReference type="PANTHER" id="PTHR31585">
    <property type="entry name" value="FOLATE-BIOPTERIN TRANSPORTER 1, CHLOROPLASTIC"/>
    <property type="match status" value="1"/>
</dbReference>
<sequence>MGSSNDNYSSSCSKDRNSNSNNNKKGVKMRKVVLGLGFWVQGLRCLPWMAVNFFLKDGLKVDPSTLQLLQNSANLPMVAKPIYGLLSDSVYIAGQHRLPYIAIGDDAKASNWGWSSLLTYRKCYQHCHGQGGSGIPMTLL</sequence>
<dbReference type="EMBL" id="JACTNZ010000009">
    <property type="protein sequence ID" value="KAG5534004.1"/>
    <property type="molecule type" value="Genomic_DNA"/>
</dbReference>
<organism evidence="7 8">
    <name type="scientific">Rhododendron griersonianum</name>
    <dbReference type="NCBI Taxonomy" id="479676"/>
    <lineage>
        <taxon>Eukaryota</taxon>
        <taxon>Viridiplantae</taxon>
        <taxon>Streptophyta</taxon>
        <taxon>Embryophyta</taxon>
        <taxon>Tracheophyta</taxon>
        <taxon>Spermatophyta</taxon>
        <taxon>Magnoliopsida</taxon>
        <taxon>eudicotyledons</taxon>
        <taxon>Gunneridae</taxon>
        <taxon>Pentapetalae</taxon>
        <taxon>asterids</taxon>
        <taxon>Ericales</taxon>
        <taxon>Ericaceae</taxon>
        <taxon>Ericoideae</taxon>
        <taxon>Rhodoreae</taxon>
        <taxon>Rhododendron</taxon>
    </lineage>
</organism>
<accession>A0AAV6J5L8</accession>
<reference evidence="7" key="1">
    <citation type="submission" date="2020-08" db="EMBL/GenBank/DDBJ databases">
        <title>Plant Genome Project.</title>
        <authorList>
            <person name="Zhang R.-G."/>
        </authorList>
    </citation>
    <scope>NUCLEOTIDE SEQUENCE</scope>
    <source>
        <strain evidence="7">WSP0</strain>
        <tissue evidence="7">Leaf</tissue>
    </source>
</reference>
<evidence type="ECO:0000256" key="5">
    <source>
        <dbReference type="ARBA" id="ARBA00023136"/>
    </source>
</evidence>